<keyword evidence="2" id="KW-1133">Transmembrane helix</keyword>
<dbReference type="InterPro" id="IPR031751">
    <property type="entry name" value="DUF4735"/>
</dbReference>
<accession>A0A812CSI2</accession>
<dbReference type="Pfam" id="PF15882">
    <property type="entry name" value="DUF4735"/>
    <property type="match status" value="1"/>
</dbReference>
<reference evidence="3" key="1">
    <citation type="submission" date="2021-01" db="EMBL/GenBank/DDBJ databases">
        <authorList>
            <person name="Li R."/>
            <person name="Bekaert M."/>
        </authorList>
    </citation>
    <scope>NUCLEOTIDE SEQUENCE</scope>
    <source>
        <strain evidence="3">Farmed</strain>
    </source>
</reference>
<evidence type="ECO:0000256" key="1">
    <source>
        <dbReference type="SAM" id="MobiDB-lite"/>
    </source>
</evidence>
<name>A0A812CSI2_ACAPH</name>
<proteinExistence type="predicted"/>
<keyword evidence="2" id="KW-0472">Membrane</keyword>
<dbReference type="PANTHER" id="PTHR33539">
    <property type="entry name" value="UPF0764 PROTEIN C16ORF89"/>
    <property type="match status" value="1"/>
</dbReference>
<dbReference type="OrthoDB" id="5949187at2759"/>
<feature type="compositionally biased region" description="Basic and acidic residues" evidence="1">
    <location>
        <begin position="441"/>
        <end position="450"/>
    </location>
</feature>
<protein>
    <submittedName>
        <fullName evidence="3">Uncharacterized protein</fullName>
    </submittedName>
</protein>
<dbReference type="AlphaFoldDB" id="A0A812CSI2"/>
<dbReference type="Proteomes" id="UP000597762">
    <property type="component" value="Unassembled WGS sequence"/>
</dbReference>
<gene>
    <name evidence="3" type="ORF">SPHA_40885</name>
</gene>
<feature type="region of interest" description="Disordered" evidence="1">
    <location>
        <begin position="418"/>
        <end position="450"/>
    </location>
</feature>
<sequence length="587" mass="66895">MMELFGSATTPKCSISNKCAEIMTHRGHMEYSITHQVLWSMLAEQVGCLEELNKVLLWFNFKNVEEMHIEFCSNNFFEMKHLVHSYLSEVIPPFYQDLFMEQQFVCPSIGFSEFLHLNYLKQLLSWMKPNGCYGTMPAVKAKNISTFYSSMKIEDYYDQAVNDGKFAKNDIKQTVFSVTAPKTKLKPNRPLLAEPSLQESAHKVLKQKSSSVAASSLIKSFSNQHQDPFVQQMLAKSLRKNHAKLRLAHMGPAKSVASNTLNRVGLAPLLIQPNRTGLTVNATRQRNGPPPLIMELNKAGSYARQDGIKHHRKLLVEKVLSDGCLSHKTATAAGTLAVYLNFLLHHTLDQLNHSDNVWHSVSQRLLLHTASDMQQVKKPKLPFPLERKDMDLMIPDLADRREPAAKVGVQEPILGDAGMGLVSNHKDDAGEDNDYDEYEDDKFPGENYHDKKVVHFGNNKESLKSLDENAEDYDNESLDEDEDGDYTYYDENDEGLEKQERVNKQKKYFQNTGIEKKQIVPRIPRNSAFQGRSAHEGHESFSDNSSPTGIVLITVTFTLVLLLLLMYRFIKKRRIHIRYNPTSFLKL</sequence>
<evidence type="ECO:0000313" key="3">
    <source>
        <dbReference type="EMBL" id="CAE1277820.1"/>
    </source>
</evidence>
<evidence type="ECO:0000256" key="2">
    <source>
        <dbReference type="SAM" id="Phobius"/>
    </source>
</evidence>
<dbReference type="PANTHER" id="PTHR33539:SF1">
    <property type="entry name" value="UPF0764 PROTEIN C16ORF89"/>
    <property type="match status" value="1"/>
</dbReference>
<keyword evidence="4" id="KW-1185">Reference proteome</keyword>
<feature type="compositionally biased region" description="Acidic residues" evidence="1">
    <location>
        <begin position="429"/>
        <end position="440"/>
    </location>
</feature>
<feature type="transmembrane region" description="Helical" evidence="2">
    <location>
        <begin position="549"/>
        <end position="570"/>
    </location>
</feature>
<dbReference type="GO" id="GO:0016020">
    <property type="term" value="C:membrane"/>
    <property type="evidence" value="ECO:0007669"/>
    <property type="project" value="TreeGrafter"/>
</dbReference>
<comment type="caution">
    <text evidence="3">The sequence shown here is derived from an EMBL/GenBank/DDBJ whole genome shotgun (WGS) entry which is preliminary data.</text>
</comment>
<organism evidence="3 4">
    <name type="scientific">Acanthosepion pharaonis</name>
    <name type="common">Pharaoh cuttlefish</name>
    <name type="synonym">Sepia pharaonis</name>
    <dbReference type="NCBI Taxonomy" id="158019"/>
    <lineage>
        <taxon>Eukaryota</taxon>
        <taxon>Metazoa</taxon>
        <taxon>Spiralia</taxon>
        <taxon>Lophotrochozoa</taxon>
        <taxon>Mollusca</taxon>
        <taxon>Cephalopoda</taxon>
        <taxon>Coleoidea</taxon>
        <taxon>Decapodiformes</taxon>
        <taxon>Sepiida</taxon>
        <taxon>Sepiina</taxon>
        <taxon>Sepiidae</taxon>
        <taxon>Acanthosepion</taxon>
    </lineage>
</organism>
<keyword evidence="2" id="KW-0812">Transmembrane</keyword>
<evidence type="ECO:0000313" key="4">
    <source>
        <dbReference type="Proteomes" id="UP000597762"/>
    </source>
</evidence>
<dbReference type="EMBL" id="CAHIKZ030001944">
    <property type="protein sequence ID" value="CAE1277820.1"/>
    <property type="molecule type" value="Genomic_DNA"/>
</dbReference>
<dbReference type="GO" id="GO:0005829">
    <property type="term" value="C:cytosol"/>
    <property type="evidence" value="ECO:0007669"/>
    <property type="project" value="TreeGrafter"/>
</dbReference>